<dbReference type="PANTHER" id="PTHR30615:SF8">
    <property type="entry name" value="UPF0047 PROTEIN C4A8.02C"/>
    <property type="match status" value="1"/>
</dbReference>
<dbReference type="SUPFAM" id="SSF111038">
    <property type="entry name" value="YjbQ-like"/>
    <property type="match status" value="1"/>
</dbReference>
<dbReference type="PROSITE" id="PS01314">
    <property type="entry name" value="UPF0047"/>
    <property type="match status" value="1"/>
</dbReference>
<proteinExistence type="inferred from homology"/>
<dbReference type="PIRSF" id="PIRSF004681">
    <property type="entry name" value="UCP004681"/>
    <property type="match status" value="1"/>
</dbReference>
<accession>A0A7W6H3F1</accession>
<dbReference type="PANTHER" id="PTHR30615">
    <property type="entry name" value="UNCHARACTERIZED PROTEIN YJBQ-RELATED"/>
    <property type="match status" value="1"/>
</dbReference>
<dbReference type="InterPro" id="IPR001602">
    <property type="entry name" value="UPF0047_YjbQ-like"/>
</dbReference>
<evidence type="ECO:0000313" key="3">
    <source>
        <dbReference type="Proteomes" id="UP000542776"/>
    </source>
</evidence>
<dbReference type="Pfam" id="PF01894">
    <property type="entry name" value="YjbQ"/>
    <property type="match status" value="1"/>
</dbReference>
<reference evidence="2 3" key="1">
    <citation type="submission" date="2020-08" db="EMBL/GenBank/DDBJ databases">
        <title>Genomic Encyclopedia of Type Strains, Phase IV (KMG-IV): sequencing the most valuable type-strain genomes for metagenomic binning, comparative biology and taxonomic classification.</title>
        <authorList>
            <person name="Goeker M."/>
        </authorList>
    </citation>
    <scope>NUCLEOTIDE SEQUENCE [LARGE SCALE GENOMIC DNA]</scope>
    <source>
        <strain evidence="2 3">DSM 102238</strain>
    </source>
</reference>
<evidence type="ECO:0000313" key="2">
    <source>
        <dbReference type="EMBL" id="MBB3997996.1"/>
    </source>
</evidence>
<dbReference type="InterPro" id="IPR035917">
    <property type="entry name" value="YjbQ-like_sf"/>
</dbReference>
<comment type="caution">
    <text evidence="2">The sequence shown here is derived from an EMBL/GenBank/DDBJ whole genome shotgun (WGS) entry which is preliminary data.</text>
</comment>
<dbReference type="Proteomes" id="UP000542776">
    <property type="component" value="Unassembled WGS sequence"/>
</dbReference>
<gene>
    <name evidence="2" type="ORF">GGR04_001834</name>
</gene>
<sequence length="145" mass="16338">MQTPDRQFLERLSIETRGREMREITSTVADVLRRQGARDGLLTVFIRHTSASLTIQENADPDVRVDLLDTLDRLAPADAPYIHTIEGPDDMPAHVKTALTDTSLSIPVEGGRMVLGTWQGLYVVEHRSRRHVRDVVLHYLGTARD</sequence>
<dbReference type="AlphaFoldDB" id="A0A7W6H3F1"/>
<dbReference type="Gene3D" id="2.60.120.460">
    <property type="entry name" value="YjbQ-like"/>
    <property type="match status" value="1"/>
</dbReference>
<name>A0A7W6H3F1_9HYPH</name>
<dbReference type="NCBIfam" id="TIGR00149">
    <property type="entry name" value="TIGR00149_YjbQ"/>
    <property type="match status" value="1"/>
</dbReference>
<dbReference type="EMBL" id="JACIEK010000003">
    <property type="protein sequence ID" value="MBB3997996.1"/>
    <property type="molecule type" value="Genomic_DNA"/>
</dbReference>
<protein>
    <submittedName>
        <fullName evidence="2">Secondary thiamine-phosphate synthase enzyme</fullName>
    </submittedName>
</protein>
<evidence type="ECO:0000256" key="1">
    <source>
        <dbReference type="ARBA" id="ARBA00005534"/>
    </source>
</evidence>
<comment type="similarity">
    <text evidence="1">Belongs to the UPF0047 family.</text>
</comment>
<organism evidence="2 3">
    <name type="scientific">Aureimonas pseudogalii</name>
    <dbReference type="NCBI Taxonomy" id="1744844"/>
    <lineage>
        <taxon>Bacteria</taxon>
        <taxon>Pseudomonadati</taxon>
        <taxon>Pseudomonadota</taxon>
        <taxon>Alphaproteobacteria</taxon>
        <taxon>Hyphomicrobiales</taxon>
        <taxon>Aurantimonadaceae</taxon>
        <taxon>Aureimonas</taxon>
    </lineage>
</organism>
<dbReference type="RefSeq" id="WP_183199529.1">
    <property type="nucleotide sequence ID" value="NZ_JACIEK010000003.1"/>
</dbReference>
<keyword evidence="3" id="KW-1185">Reference proteome</keyword>